<dbReference type="PANTHER" id="PTHR14577">
    <property type="entry name" value="NUCLEOLAR PROTEIN 12"/>
    <property type="match status" value="1"/>
</dbReference>
<feature type="compositionally biased region" description="Basic residues" evidence="5">
    <location>
        <begin position="1"/>
        <end position="10"/>
    </location>
</feature>
<comment type="subcellular location">
    <subcellularLocation>
        <location evidence="1">Nucleus</location>
        <location evidence="1">Nucleolus</location>
    </subcellularLocation>
</comment>
<dbReference type="PANTHER" id="PTHR14577:SF0">
    <property type="entry name" value="NUCLEOLAR PROTEIN 12"/>
    <property type="match status" value="1"/>
</dbReference>
<dbReference type="EMBL" id="MU006777">
    <property type="protein sequence ID" value="KAF2645450.1"/>
    <property type="molecule type" value="Genomic_DNA"/>
</dbReference>
<feature type="compositionally biased region" description="Basic residues" evidence="5">
    <location>
        <begin position="168"/>
        <end position="177"/>
    </location>
</feature>
<proteinExistence type="inferred from homology"/>
<dbReference type="OrthoDB" id="551633at2759"/>
<name>A0A6A6SD21_9PLEO</name>
<evidence type="ECO:0000256" key="5">
    <source>
        <dbReference type="SAM" id="MobiDB-lite"/>
    </source>
</evidence>
<keyword evidence="7" id="KW-1185">Reference proteome</keyword>
<dbReference type="GO" id="GO:0005730">
    <property type="term" value="C:nucleolus"/>
    <property type="evidence" value="ECO:0007669"/>
    <property type="project" value="UniProtKB-SubCell"/>
</dbReference>
<accession>A0A6A6SD21</accession>
<evidence type="ECO:0000256" key="2">
    <source>
        <dbReference type="ARBA" id="ARBA00007175"/>
    </source>
</evidence>
<feature type="compositionally biased region" description="Basic and acidic residues" evidence="5">
    <location>
        <begin position="41"/>
        <end position="75"/>
    </location>
</feature>
<protein>
    <recommendedName>
        <fullName evidence="8">Nucleolar protein 12</fullName>
    </recommendedName>
</protein>
<evidence type="ECO:0008006" key="8">
    <source>
        <dbReference type="Google" id="ProtNLM"/>
    </source>
</evidence>
<keyword evidence="3" id="KW-0175">Coiled coil</keyword>
<sequence length="209" mass="24191">MPPPSKKRKAGPAPEQITFDSAAREEYLTGFHKRKVARIKRGQEENAKKDREERIRIRADMRKQRKEDLEKHVSEVNRLVKQANGELFSDSSDGEDDEDNGEWNGIPDAPEPEVIDQEEEYIDEDKYTTVTIETVGISKQGFETKGDGSEDEGEGKEKKVWTKEKPKTARPKKKKIKFRYETKAERKAERVKQGVKKKKQRDSRMAKEA</sequence>
<feature type="region of interest" description="Disordered" evidence="5">
    <location>
        <begin position="1"/>
        <end position="22"/>
    </location>
</feature>
<keyword evidence="4" id="KW-0539">Nucleus</keyword>
<feature type="region of interest" description="Disordered" evidence="5">
    <location>
        <begin position="38"/>
        <end position="209"/>
    </location>
</feature>
<evidence type="ECO:0000256" key="3">
    <source>
        <dbReference type="ARBA" id="ARBA00023054"/>
    </source>
</evidence>
<dbReference type="InterPro" id="IPR019186">
    <property type="entry name" value="Nucleolar_protein_12"/>
</dbReference>
<dbReference type="GO" id="GO:0019843">
    <property type="term" value="F:rRNA binding"/>
    <property type="evidence" value="ECO:0007669"/>
    <property type="project" value="TreeGrafter"/>
</dbReference>
<evidence type="ECO:0000256" key="4">
    <source>
        <dbReference type="ARBA" id="ARBA00023242"/>
    </source>
</evidence>
<feature type="compositionally biased region" description="Acidic residues" evidence="5">
    <location>
        <begin position="110"/>
        <end position="123"/>
    </location>
</feature>
<feature type="compositionally biased region" description="Acidic residues" evidence="5">
    <location>
        <begin position="92"/>
        <end position="101"/>
    </location>
</feature>
<dbReference type="AlphaFoldDB" id="A0A6A6SD21"/>
<feature type="compositionally biased region" description="Basic and acidic residues" evidence="5">
    <location>
        <begin position="178"/>
        <end position="192"/>
    </location>
</feature>
<feature type="compositionally biased region" description="Basic and acidic residues" evidence="5">
    <location>
        <begin position="155"/>
        <end position="167"/>
    </location>
</feature>
<evidence type="ECO:0000313" key="6">
    <source>
        <dbReference type="EMBL" id="KAF2645450.1"/>
    </source>
</evidence>
<dbReference type="Pfam" id="PF09805">
    <property type="entry name" value="Nop25"/>
    <property type="match status" value="1"/>
</dbReference>
<dbReference type="Proteomes" id="UP000799753">
    <property type="component" value="Unassembled WGS sequence"/>
</dbReference>
<evidence type="ECO:0000313" key="7">
    <source>
        <dbReference type="Proteomes" id="UP000799753"/>
    </source>
</evidence>
<reference evidence="6" key="1">
    <citation type="journal article" date="2020" name="Stud. Mycol.">
        <title>101 Dothideomycetes genomes: a test case for predicting lifestyles and emergence of pathogens.</title>
        <authorList>
            <person name="Haridas S."/>
            <person name="Albert R."/>
            <person name="Binder M."/>
            <person name="Bloem J."/>
            <person name="Labutti K."/>
            <person name="Salamov A."/>
            <person name="Andreopoulos B."/>
            <person name="Baker S."/>
            <person name="Barry K."/>
            <person name="Bills G."/>
            <person name="Bluhm B."/>
            <person name="Cannon C."/>
            <person name="Castanera R."/>
            <person name="Culley D."/>
            <person name="Daum C."/>
            <person name="Ezra D."/>
            <person name="Gonzalez J."/>
            <person name="Henrissat B."/>
            <person name="Kuo A."/>
            <person name="Liang C."/>
            <person name="Lipzen A."/>
            <person name="Lutzoni F."/>
            <person name="Magnuson J."/>
            <person name="Mondo S."/>
            <person name="Nolan M."/>
            <person name="Ohm R."/>
            <person name="Pangilinan J."/>
            <person name="Park H.-J."/>
            <person name="Ramirez L."/>
            <person name="Alfaro M."/>
            <person name="Sun H."/>
            <person name="Tritt A."/>
            <person name="Yoshinaga Y."/>
            <person name="Zwiers L.-H."/>
            <person name="Turgeon B."/>
            <person name="Goodwin S."/>
            <person name="Spatafora J."/>
            <person name="Crous P."/>
            <person name="Grigoriev I."/>
        </authorList>
    </citation>
    <scope>NUCLEOTIDE SEQUENCE</scope>
    <source>
        <strain evidence="6">CBS 473.64</strain>
    </source>
</reference>
<organism evidence="6 7">
    <name type="scientific">Massarina eburnea CBS 473.64</name>
    <dbReference type="NCBI Taxonomy" id="1395130"/>
    <lineage>
        <taxon>Eukaryota</taxon>
        <taxon>Fungi</taxon>
        <taxon>Dikarya</taxon>
        <taxon>Ascomycota</taxon>
        <taxon>Pezizomycotina</taxon>
        <taxon>Dothideomycetes</taxon>
        <taxon>Pleosporomycetidae</taxon>
        <taxon>Pleosporales</taxon>
        <taxon>Massarineae</taxon>
        <taxon>Massarinaceae</taxon>
        <taxon>Massarina</taxon>
    </lineage>
</organism>
<comment type="similarity">
    <text evidence="2">Belongs to the RRP17 family.</text>
</comment>
<evidence type="ECO:0000256" key="1">
    <source>
        <dbReference type="ARBA" id="ARBA00004604"/>
    </source>
</evidence>
<gene>
    <name evidence="6" type="ORF">P280DRAFT_389373</name>
</gene>